<dbReference type="OrthoDB" id="7060421at2"/>
<dbReference type="RefSeq" id="WP_146165930.1">
    <property type="nucleotide sequence ID" value="NZ_QANS01000002.1"/>
</dbReference>
<gene>
    <name evidence="1" type="ORF">CJD38_05515</name>
</gene>
<proteinExistence type="predicted"/>
<sequence length="170" mass="18951">MGMTPEQFFESFVVGNLEDCIDQPGDIRRAFNASVSASHLADHYFLHSQRHQPDLVAPFSDIGKFVEHLSTETAGAFRDVRSISNVYKHLYTDKGNLAQYSSVNSCGSIDAITLKNDEELQGPEEDYVEGNNGEALRRVIVTLKDGSRKEVLAALESVTEYFRALLYAKT</sequence>
<dbReference type="EMBL" id="QANS01000002">
    <property type="protein sequence ID" value="PTU32126.1"/>
    <property type="molecule type" value="Genomic_DNA"/>
</dbReference>
<evidence type="ECO:0000313" key="1">
    <source>
        <dbReference type="EMBL" id="PTU32126.1"/>
    </source>
</evidence>
<dbReference type="AlphaFoldDB" id="A0A2T5MHR8"/>
<organism evidence="1 2">
    <name type="scientific">Stenotrophobium rhamnosiphilum</name>
    <dbReference type="NCBI Taxonomy" id="2029166"/>
    <lineage>
        <taxon>Bacteria</taxon>
        <taxon>Pseudomonadati</taxon>
        <taxon>Pseudomonadota</taxon>
        <taxon>Gammaproteobacteria</taxon>
        <taxon>Nevskiales</taxon>
        <taxon>Nevskiaceae</taxon>
        <taxon>Stenotrophobium</taxon>
    </lineage>
</organism>
<evidence type="ECO:0000313" key="2">
    <source>
        <dbReference type="Proteomes" id="UP000244248"/>
    </source>
</evidence>
<accession>A0A2T5MHR8</accession>
<dbReference type="Proteomes" id="UP000244248">
    <property type="component" value="Unassembled WGS sequence"/>
</dbReference>
<name>A0A2T5MHR8_9GAMM</name>
<protein>
    <submittedName>
        <fullName evidence="1">Uncharacterized protein</fullName>
    </submittedName>
</protein>
<reference evidence="1 2" key="1">
    <citation type="submission" date="2018-04" db="EMBL/GenBank/DDBJ databases">
        <title>Novel species isolated from glacier.</title>
        <authorList>
            <person name="Liu Q."/>
            <person name="Xin Y.-H."/>
        </authorList>
    </citation>
    <scope>NUCLEOTIDE SEQUENCE [LARGE SCALE GENOMIC DNA]</scope>
    <source>
        <strain evidence="1 2">GT1R17</strain>
    </source>
</reference>
<keyword evidence="2" id="KW-1185">Reference proteome</keyword>
<comment type="caution">
    <text evidence="1">The sequence shown here is derived from an EMBL/GenBank/DDBJ whole genome shotgun (WGS) entry which is preliminary data.</text>
</comment>